<protein>
    <recommendedName>
        <fullName evidence="4">Calcineurin-like phosphoesterase domain-containing protein</fullName>
    </recommendedName>
</protein>
<sequence>MLPPLTGIPPRSARSQTLVLDHRRTRDERWLMPDHQTSRPTGAVVVAVVAVVLAVVATGFAVVISTELAPAALSHGLASPAAGSSAPPIADEPASRIAVAGDTGTGTAPVGATVERMRRESRQDPYDALLLLGDLIYEDGEAAQTEARVISPFAPILDTGATLLPVLGNHDYRSNQQQQILEKLGQHTPWYVEQIGPAKVIVLDSNQADNAQQRDWLRTTLAEPVTSGTWVIVAMHHPAYSAGNHGSDMAVRNAWSPLFAEFNVPLVLAGHDHDYQRSTPQNGVTYIVSGAAARLRPTGQENFTAVSASTLHYLDLLVYDDKLLGRAIDHSGVLVDTFAITR</sequence>
<keyword evidence="1" id="KW-0732">Signal</keyword>
<dbReference type="Gene3D" id="3.60.21.10">
    <property type="match status" value="1"/>
</dbReference>
<dbReference type="SUPFAM" id="SSF56300">
    <property type="entry name" value="Metallo-dependent phosphatases"/>
    <property type="match status" value="1"/>
</dbReference>
<feature type="compositionally biased region" description="Low complexity" evidence="2">
    <location>
        <begin position="98"/>
        <end position="114"/>
    </location>
</feature>
<evidence type="ECO:0000256" key="2">
    <source>
        <dbReference type="SAM" id="MobiDB-lite"/>
    </source>
</evidence>
<feature type="domain" description="Calcineurin-like phosphoesterase" evidence="4">
    <location>
        <begin position="96"/>
        <end position="275"/>
    </location>
</feature>
<keyword evidence="3" id="KW-0472">Membrane</keyword>
<evidence type="ECO:0000313" key="5">
    <source>
        <dbReference type="EMBL" id="QHO69589.1"/>
    </source>
</evidence>
<gene>
    <name evidence="5" type="ORF">BHD05_07995</name>
</gene>
<dbReference type="Proteomes" id="UP000464507">
    <property type="component" value="Chromosome"/>
</dbReference>
<evidence type="ECO:0000256" key="3">
    <source>
        <dbReference type="SAM" id="Phobius"/>
    </source>
</evidence>
<keyword evidence="6" id="KW-1185">Reference proteome</keyword>
<dbReference type="InterPro" id="IPR004843">
    <property type="entry name" value="Calcineurin-like_PHP"/>
</dbReference>
<proteinExistence type="predicted"/>
<feature type="region of interest" description="Disordered" evidence="2">
    <location>
        <begin position="98"/>
        <end position="119"/>
    </location>
</feature>
<dbReference type="Pfam" id="PF00149">
    <property type="entry name" value="Metallophos"/>
    <property type="match status" value="1"/>
</dbReference>
<keyword evidence="3" id="KW-1133">Transmembrane helix</keyword>
<organism evidence="5 6">
    <name type="scientific">Marisediminicola antarctica</name>
    <dbReference type="NCBI Taxonomy" id="674079"/>
    <lineage>
        <taxon>Bacteria</taxon>
        <taxon>Bacillati</taxon>
        <taxon>Actinomycetota</taxon>
        <taxon>Actinomycetes</taxon>
        <taxon>Micrococcales</taxon>
        <taxon>Microbacteriaceae</taxon>
        <taxon>Marisediminicola</taxon>
    </lineage>
</organism>
<dbReference type="InterPro" id="IPR029052">
    <property type="entry name" value="Metallo-depent_PP-like"/>
</dbReference>
<dbReference type="GO" id="GO:0003993">
    <property type="term" value="F:acid phosphatase activity"/>
    <property type="evidence" value="ECO:0007669"/>
    <property type="project" value="InterPro"/>
</dbReference>
<dbReference type="AlphaFoldDB" id="A0A7L5AMS2"/>
<dbReference type="KEGG" id="mant:BHD05_07995"/>
<feature type="transmembrane region" description="Helical" evidence="3">
    <location>
        <begin position="42"/>
        <end position="64"/>
    </location>
</feature>
<keyword evidence="3" id="KW-0812">Transmembrane</keyword>
<dbReference type="InterPro" id="IPR039331">
    <property type="entry name" value="PAPs-like"/>
</dbReference>
<dbReference type="PANTHER" id="PTHR22953:SF153">
    <property type="entry name" value="PURPLE ACID PHOSPHATASE"/>
    <property type="match status" value="1"/>
</dbReference>
<evidence type="ECO:0000256" key="1">
    <source>
        <dbReference type="ARBA" id="ARBA00022729"/>
    </source>
</evidence>
<evidence type="ECO:0000313" key="6">
    <source>
        <dbReference type="Proteomes" id="UP000464507"/>
    </source>
</evidence>
<reference evidence="5 6" key="1">
    <citation type="submission" date="2016-09" db="EMBL/GenBank/DDBJ databases">
        <title>Complete genome sequence of microbes from the polar regions.</title>
        <authorList>
            <person name="Liao L."/>
            <person name="Chen B."/>
        </authorList>
    </citation>
    <scope>NUCLEOTIDE SEQUENCE [LARGE SCALE GENOMIC DNA]</scope>
    <source>
        <strain evidence="5 6">ZS314</strain>
    </source>
</reference>
<accession>A0A7L5AMS2</accession>
<name>A0A7L5AMS2_9MICO</name>
<dbReference type="EMBL" id="CP017146">
    <property type="protein sequence ID" value="QHO69589.1"/>
    <property type="molecule type" value="Genomic_DNA"/>
</dbReference>
<dbReference type="PANTHER" id="PTHR22953">
    <property type="entry name" value="ACID PHOSPHATASE RELATED"/>
    <property type="match status" value="1"/>
</dbReference>
<evidence type="ECO:0000259" key="4">
    <source>
        <dbReference type="Pfam" id="PF00149"/>
    </source>
</evidence>